<reference evidence="1" key="1">
    <citation type="submission" date="2025-08" db="UniProtKB">
        <authorList>
            <consortium name="Ensembl"/>
        </authorList>
    </citation>
    <scope>IDENTIFICATION</scope>
</reference>
<sequence length="102" mass="11903">PFPGYFFGREESFFIYFDFCLFSDKTNEIAFHREVNAKSLWLVPVLLAYHSIVSLLLKSKASTIENELKNGRPVLNKYVHVDTSKPNMHSYREMLLGSKRNI</sequence>
<reference evidence="1" key="2">
    <citation type="submission" date="2025-09" db="UniProtKB">
        <authorList>
            <consortium name="Ensembl"/>
        </authorList>
    </citation>
    <scope>IDENTIFICATION</scope>
</reference>
<name>A0A8C5Z6E7_MARMA</name>
<dbReference type="Ensembl" id="ENSMMMT00000011760.1">
    <property type="protein sequence ID" value="ENSMMMP00000010314.1"/>
    <property type="gene ID" value="ENSMMMG00000009182.1"/>
</dbReference>
<dbReference type="GeneTree" id="ENSGT00910000148216"/>
<evidence type="ECO:0000313" key="2">
    <source>
        <dbReference type="Proteomes" id="UP000694407"/>
    </source>
</evidence>
<organism evidence="1 2">
    <name type="scientific">Marmota marmota marmota</name>
    <name type="common">Alpine marmot</name>
    <dbReference type="NCBI Taxonomy" id="9994"/>
    <lineage>
        <taxon>Eukaryota</taxon>
        <taxon>Metazoa</taxon>
        <taxon>Chordata</taxon>
        <taxon>Craniata</taxon>
        <taxon>Vertebrata</taxon>
        <taxon>Euteleostomi</taxon>
        <taxon>Mammalia</taxon>
        <taxon>Eutheria</taxon>
        <taxon>Euarchontoglires</taxon>
        <taxon>Glires</taxon>
        <taxon>Rodentia</taxon>
        <taxon>Sciuromorpha</taxon>
        <taxon>Sciuridae</taxon>
        <taxon>Xerinae</taxon>
        <taxon>Marmotini</taxon>
        <taxon>Marmota</taxon>
    </lineage>
</organism>
<evidence type="ECO:0000313" key="1">
    <source>
        <dbReference type="Ensembl" id="ENSMMMP00000010314.1"/>
    </source>
</evidence>
<accession>A0A8C5Z6E7</accession>
<proteinExistence type="predicted"/>
<dbReference type="AlphaFoldDB" id="A0A8C5Z6E7"/>
<dbReference type="Proteomes" id="UP000694407">
    <property type="component" value="Unplaced"/>
</dbReference>
<keyword evidence="2" id="KW-1185">Reference proteome</keyword>
<protein>
    <submittedName>
        <fullName evidence="1">Uncharacterized protein</fullName>
    </submittedName>
</protein>